<accession>A0A5J4RC69</accession>
<sequence>GLVIRTDNVVIEAIDQDLLLITEHHPGVKNKKVDALSHLAREGDYTVKKQYLYLALAELELNVRLDAFATRTNTHLTEYFTLSPNHREFAVNAFSTNWKNLMPLLYPPIPLKHRTLVKVQKGGTEAVIILPDWKRQIWEQLLKEISVTEIVLGQADEVLEKGKTMDILILQHSPEKTKAVRLISLLKEKDFSNEWPNMLDLMKTPLIT</sequence>
<dbReference type="OrthoDB" id="2897838at2759"/>
<feature type="non-terminal residue" evidence="1">
    <location>
        <position position="1"/>
    </location>
</feature>
<gene>
    <name evidence="1" type="ORF">EZS28_053469</name>
</gene>
<reference evidence="1 2" key="1">
    <citation type="submission" date="2019-03" db="EMBL/GenBank/DDBJ databases">
        <title>Single cell metagenomics reveals metabolic interactions within the superorganism composed of flagellate Streblomastix strix and complex community of Bacteroidetes bacteria on its surface.</title>
        <authorList>
            <person name="Treitli S.C."/>
            <person name="Kolisko M."/>
            <person name="Husnik F."/>
            <person name="Keeling P."/>
            <person name="Hampl V."/>
        </authorList>
    </citation>
    <scope>NUCLEOTIDE SEQUENCE [LARGE SCALE GENOMIC DNA]</scope>
    <source>
        <strain evidence="1">ST1C</strain>
    </source>
</reference>
<dbReference type="AlphaFoldDB" id="A0A5J4RC69"/>
<dbReference type="PANTHER" id="PTHR33050:SF7">
    <property type="entry name" value="RIBONUCLEASE H"/>
    <property type="match status" value="1"/>
</dbReference>
<proteinExistence type="predicted"/>
<dbReference type="Proteomes" id="UP000324800">
    <property type="component" value="Unassembled WGS sequence"/>
</dbReference>
<evidence type="ECO:0000313" key="1">
    <source>
        <dbReference type="EMBL" id="KAA6330690.1"/>
    </source>
</evidence>
<dbReference type="PANTHER" id="PTHR33050">
    <property type="entry name" value="REVERSE TRANSCRIPTASE DOMAIN-CONTAINING PROTEIN"/>
    <property type="match status" value="1"/>
</dbReference>
<dbReference type="InterPro" id="IPR052055">
    <property type="entry name" value="Hepadnavirus_pol/RT"/>
</dbReference>
<evidence type="ECO:0000313" key="2">
    <source>
        <dbReference type="Proteomes" id="UP000324800"/>
    </source>
</evidence>
<organism evidence="1 2">
    <name type="scientific">Streblomastix strix</name>
    <dbReference type="NCBI Taxonomy" id="222440"/>
    <lineage>
        <taxon>Eukaryota</taxon>
        <taxon>Metamonada</taxon>
        <taxon>Preaxostyla</taxon>
        <taxon>Oxymonadida</taxon>
        <taxon>Streblomastigidae</taxon>
        <taxon>Streblomastix</taxon>
    </lineage>
</organism>
<protein>
    <submittedName>
        <fullName evidence="1">Uncharacterized protein</fullName>
    </submittedName>
</protein>
<comment type="caution">
    <text evidence="1">The sequence shown here is derived from an EMBL/GenBank/DDBJ whole genome shotgun (WGS) entry which is preliminary data.</text>
</comment>
<name>A0A5J4RC69_9EUKA</name>
<dbReference type="EMBL" id="SNRW01042787">
    <property type="protein sequence ID" value="KAA6330690.1"/>
    <property type="molecule type" value="Genomic_DNA"/>
</dbReference>